<organism evidence="1 2">
    <name type="scientific">Haematococcus lacustris</name>
    <name type="common">Green alga</name>
    <name type="synonym">Haematococcus pluvialis</name>
    <dbReference type="NCBI Taxonomy" id="44745"/>
    <lineage>
        <taxon>Eukaryota</taxon>
        <taxon>Viridiplantae</taxon>
        <taxon>Chlorophyta</taxon>
        <taxon>core chlorophytes</taxon>
        <taxon>Chlorophyceae</taxon>
        <taxon>CS clade</taxon>
        <taxon>Chlamydomonadales</taxon>
        <taxon>Haematococcaceae</taxon>
        <taxon>Haematococcus</taxon>
    </lineage>
</organism>
<dbReference type="AlphaFoldDB" id="A0A699ZQ17"/>
<name>A0A699ZQ17_HAELA</name>
<evidence type="ECO:0000313" key="2">
    <source>
        <dbReference type="Proteomes" id="UP000485058"/>
    </source>
</evidence>
<dbReference type="Proteomes" id="UP000485058">
    <property type="component" value="Unassembled WGS sequence"/>
</dbReference>
<proteinExistence type="predicted"/>
<keyword evidence="2" id="KW-1185">Reference proteome</keyword>
<dbReference type="EMBL" id="BLLF01002425">
    <property type="protein sequence ID" value="GFH24035.1"/>
    <property type="molecule type" value="Genomic_DNA"/>
</dbReference>
<protein>
    <recommendedName>
        <fullName evidence="3">F-box domain-containing protein</fullName>
    </recommendedName>
</protein>
<reference evidence="1 2" key="1">
    <citation type="submission" date="2020-02" db="EMBL/GenBank/DDBJ databases">
        <title>Draft genome sequence of Haematococcus lacustris strain NIES-144.</title>
        <authorList>
            <person name="Morimoto D."/>
            <person name="Nakagawa S."/>
            <person name="Yoshida T."/>
            <person name="Sawayama S."/>
        </authorList>
    </citation>
    <scope>NUCLEOTIDE SEQUENCE [LARGE SCALE GENOMIC DNA]</scope>
    <source>
        <strain evidence="1 2">NIES-144</strain>
    </source>
</reference>
<accession>A0A699ZQ17</accession>
<gene>
    <name evidence="1" type="ORF">HaLaN_21749</name>
</gene>
<comment type="caution">
    <text evidence="1">The sequence shown here is derived from an EMBL/GenBank/DDBJ whole genome shotgun (WGS) entry which is preliminary data.</text>
</comment>
<sequence length="126" mass="14357">MSQDTCSRLLILPTELIGNIIGHVSQLRQQDSCNEGRRLRQSCKTLNEAVSLHWPRLTITLDDDCNPCSEEELYSVLRRRKSKLEVVMHYGNQTCREDGAGGSEEDNGFITYLFEWTCPKTPPQLA</sequence>
<evidence type="ECO:0008006" key="3">
    <source>
        <dbReference type="Google" id="ProtNLM"/>
    </source>
</evidence>
<evidence type="ECO:0000313" key="1">
    <source>
        <dbReference type="EMBL" id="GFH24035.1"/>
    </source>
</evidence>